<keyword evidence="2" id="KW-1185">Reference proteome</keyword>
<protein>
    <submittedName>
        <fullName evidence="1">Uncharacterized protein</fullName>
    </submittedName>
</protein>
<reference evidence="1" key="1">
    <citation type="journal article" date="2019" name="bioRxiv">
        <title>The Genome of the Zebra Mussel, Dreissena polymorpha: A Resource for Invasive Species Research.</title>
        <authorList>
            <person name="McCartney M.A."/>
            <person name="Auch B."/>
            <person name="Kono T."/>
            <person name="Mallez S."/>
            <person name="Zhang Y."/>
            <person name="Obille A."/>
            <person name="Becker A."/>
            <person name="Abrahante J.E."/>
            <person name="Garbe J."/>
            <person name="Badalamenti J.P."/>
            <person name="Herman A."/>
            <person name="Mangelson H."/>
            <person name="Liachko I."/>
            <person name="Sullivan S."/>
            <person name="Sone E.D."/>
            <person name="Koren S."/>
            <person name="Silverstein K.A.T."/>
            <person name="Beckman K.B."/>
            <person name="Gohl D.M."/>
        </authorList>
    </citation>
    <scope>NUCLEOTIDE SEQUENCE</scope>
    <source>
        <strain evidence="1">Duluth1</strain>
        <tissue evidence="1">Whole animal</tissue>
    </source>
</reference>
<dbReference type="Proteomes" id="UP000828390">
    <property type="component" value="Unassembled WGS sequence"/>
</dbReference>
<sequence>MRNNDWHSHYSQVADISDAYVIEHGGYSEDEVYCDRQDEEFHVLRLSTVIDRMKSTVIDRMKSSMFCLL</sequence>
<comment type="caution">
    <text evidence="1">The sequence shown here is derived from an EMBL/GenBank/DDBJ whole genome shotgun (WGS) entry which is preliminary data.</text>
</comment>
<evidence type="ECO:0000313" key="1">
    <source>
        <dbReference type="EMBL" id="KAH3892787.1"/>
    </source>
</evidence>
<dbReference type="EMBL" id="JAIWYP010000001">
    <property type="protein sequence ID" value="KAH3892787.1"/>
    <property type="molecule type" value="Genomic_DNA"/>
</dbReference>
<organism evidence="1 2">
    <name type="scientific">Dreissena polymorpha</name>
    <name type="common">Zebra mussel</name>
    <name type="synonym">Mytilus polymorpha</name>
    <dbReference type="NCBI Taxonomy" id="45954"/>
    <lineage>
        <taxon>Eukaryota</taxon>
        <taxon>Metazoa</taxon>
        <taxon>Spiralia</taxon>
        <taxon>Lophotrochozoa</taxon>
        <taxon>Mollusca</taxon>
        <taxon>Bivalvia</taxon>
        <taxon>Autobranchia</taxon>
        <taxon>Heteroconchia</taxon>
        <taxon>Euheterodonta</taxon>
        <taxon>Imparidentia</taxon>
        <taxon>Neoheterodontei</taxon>
        <taxon>Myida</taxon>
        <taxon>Dreissenoidea</taxon>
        <taxon>Dreissenidae</taxon>
        <taxon>Dreissena</taxon>
    </lineage>
</organism>
<name>A0A9D4S7M0_DREPO</name>
<accession>A0A9D4S7M0</accession>
<evidence type="ECO:0000313" key="2">
    <source>
        <dbReference type="Proteomes" id="UP000828390"/>
    </source>
</evidence>
<reference evidence="1" key="2">
    <citation type="submission" date="2020-11" db="EMBL/GenBank/DDBJ databases">
        <authorList>
            <person name="McCartney M.A."/>
            <person name="Auch B."/>
            <person name="Kono T."/>
            <person name="Mallez S."/>
            <person name="Becker A."/>
            <person name="Gohl D.M."/>
            <person name="Silverstein K.A.T."/>
            <person name="Koren S."/>
            <person name="Bechman K.B."/>
            <person name="Herman A."/>
            <person name="Abrahante J.E."/>
            <person name="Garbe J."/>
        </authorList>
    </citation>
    <scope>NUCLEOTIDE SEQUENCE</scope>
    <source>
        <strain evidence="1">Duluth1</strain>
        <tissue evidence="1">Whole animal</tissue>
    </source>
</reference>
<dbReference type="AlphaFoldDB" id="A0A9D4S7M0"/>
<gene>
    <name evidence="1" type="ORF">DPMN_016915</name>
</gene>
<proteinExistence type="predicted"/>